<dbReference type="PROSITE" id="PS50043">
    <property type="entry name" value="HTH_LUXR_2"/>
    <property type="match status" value="1"/>
</dbReference>
<dbReference type="PANTHER" id="PTHR47691:SF3">
    <property type="entry name" value="HTH-TYPE TRANSCRIPTIONAL REGULATOR RV0890C-RELATED"/>
    <property type="match status" value="1"/>
</dbReference>
<dbReference type="InterPro" id="IPR000792">
    <property type="entry name" value="Tscrpt_reg_LuxR_C"/>
</dbReference>
<dbReference type="SUPFAM" id="SSF52540">
    <property type="entry name" value="P-loop containing nucleoside triphosphate hydrolases"/>
    <property type="match status" value="1"/>
</dbReference>
<feature type="compositionally biased region" description="Basic and acidic residues" evidence="1">
    <location>
        <begin position="822"/>
        <end position="833"/>
    </location>
</feature>
<organism evidence="3 4">
    <name type="scientific">Nocardia niwae</name>
    <dbReference type="NCBI Taxonomy" id="626084"/>
    <lineage>
        <taxon>Bacteria</taxon>
        <taxon>Bacillati</taxon>
        <taxon>Actinomycetota</taxon>
        <taxon>Actinomycetes</taxon>
        <taxon>Mycobacteriales</taxon>
        <taxon>Nocardiaceae</taxon>
        <taxon>Nocardia</taxon>
    </lineage>
</organism>
<comment type="caution">
    <text evidence="3">The sequence shown here is derived from an EMBL/GenBank/DDBJ whole genome shotgun (WGS) entry which is preliminary data.</text>
</comment>
<evidence type="ECO:0000313" key="3">
    <source>
        <dbReference type="EMBL" id="MEU2122882.1"/>
    </source>
</evidence>
<feature type="region of interest" description="Disordered" evidence="1">
    <location>
        <begin position="735"/>
        <end position="757"/>
    </location>
</feature>
<feature type="region of interest" description="Disordered" evidence="1">
    <location>
        <begin position="822"/>
        <end position="845"/>
    </location>
</feature>
<evidence type="ECO:0000313" key="4">
    <source>
        <dbReference type="Proteomes" id="UP001550535"/>
    </source>
</evidence>
<name>A0ABV2XAF5_9NOCA</name>
<proteinExistence type="predicted"/>
<reference evidence="3 4" key="1">
    <citation type="submission" date="2024-06" db="EMBL/GenBank/DDBJ databases">
        <title>The Natural Products Discovery Center: Release of the First 8490 Sequenced Strains for Exploring Actinobacteria Biosynthetic Diversity.</title>
        <authorList>
            <person name="Kalkreuter E."/>
            <person name="Kautsar S.A."/>
            <person name="Yang D."/>
            <person name="Bader C.D."/>
            <person name="Teijaro C.N."/>
            <person name="Fluegel L."/>
            <person name="Davis C.M."/>
            <person name="Simpson J.R."/>
            <person name="Lauterbach L."/>
            <person name="Steele A.D."/>
            <person name="Gui C."/>
            <person name="Meng S."/>
            <person name="Li G."/>
            <person name="Viehrig K."/>
            <person name="Ye F."/>
            <person name="Su P."/>
            <person name="Kiefer A.F."/>
            <person name="Nichols A."/>
            <person name="Cepeda A.J."/>
            <person name="Yan W."/>
            <person name="Fan B."/>
            <person name="Jiang Y."/>
            <person name="Adhikari A."/>
            <person name="Zheng C.-J."/>
            <person name="Schuster L."/>
            <person name="Cowan T.M."/>
            <person name="Smanski M.J."/>
            <person name="Chevrette M.G."/>
            <person name="De Carvalho L.P.S."/>
            <person name="Shen B."/>
        </authorList>
    </citation>
    <scope>NUCLEOTIDE SEQUENCE [LARGE SCALE GENOMIC DNA]</scope>
    <source>
        <strain evidence="3 4">NPDC019434</strain>
    </source>
</reference>
<dbReference type="InterPro" id="IPR041664">
    <property type="entry name" value="AAA_16"/>
</dbReference>
<feature type="domain" description="HTH luxR-type" evidence="2">
    <location>
        <begin position="756"/>
        <end position="821"/>
    </location>
</feature>
<feature type="compositionally biased region" description="Basic residues" evidence="1">
    <location>
        <begin position="834"/>
        <end position="845"/>
    </location>
</feature>
<dbReference type="EMBL" id="JBEYBR010000030">
    <property type="protein sequence ID" value="MEU2122882.1"/>
    <property type="molecule type" value="Genomic_DNA"/>
</dbReference>
<dbReference type="Proteomes" id="UP001550535">
    <property type="component" value="Unassembled WGS sequence"/>
</dbReference>
<dbReference type="PANTHER" id="PTHR47691">
    <property type="entry name" value="REGULATOR-RELATED"/>
    <property type="match status" value="1"/>
</dbReference>
<evidence type="ECO:0000256" key="1">
    <source>
        <dbReference type="SAM" id="MobiDB-lite"/>
    </source>
</evidence>
<keyword evidence="4" id="KW-1185">Reference proteome</keyword>
<accession>A0ABV2XAF5</accession>
<dbReference type="Gene3D" id="3.40.50.300">
    <property type="entry name" value="P-loop containing nucleotide triphosphate hydrolases"/>
    <property type="match status" value="1"/>
</dbReference>
<dbReference type="InterPro" id="IPR036388">
    <property type="entry name" value="WH-like_DNA-bd_sf"/>
</dbReference>
<dbReference type="Gene3D" id="1.10.10.10">
    <property type="entry name" value="Winged helix-like DNA-binding domain superfamily/Winged helix DNA-binding domain"/>
    <property type="match status" value="1"/>
</dbReference>
<dbReference type="SMART" id="SM00421">
    <property type="entry name" value="HTH_LUXR"/>
    <property type="match status" value="1"/>
</dbReference>
<dbReference type="InterPro" id="IPR027417">
    <property type="entry name" value="P-loop_NTPase"/>
</dbReference>
<evidence type="ECO:0000259" key="2">
    <source>
        <dbReference type="PROSITE" id="PS50043"/>
    </source>
</evidence>
<protein>
    <recommendedName>
        <fullName evidence="2">HTH luxR-type domain-containing protein</fullName>
    </recommendedName>
</protein>
<gene>
    <name evidence="3" type="ORF">ABZ507_13785</name>
</gene>
<dbReference type="InterPro" id="IPR016032">
    <property type="entry name" value="Sig_transdc_resp-reg_C-effctor"/>
</dbReference>
<dbReference type="RefSeq" id="WP_357810259.1">
    <property type="nucleotide sequence ID" value="NZ_JBEYBM010000032.1"/>
</dbReference>
<dbReference type="Pfam" id="PF13191">
    <property type="entry name" value="AAA_16"/>
    <property type="match status" value="1"/>
</dbReference>
<dbReference type="SUPFAM" id="SSF46894">
    <property type="entry name" value="C-terminal effector domain of the bipartite response regulators"/>
    <property type="match status" value="1"/>
</dbReference>
<sequence length="845" mass="92153">MSLVQARGDVSPASTSEFIGRETELDRLGTLLDGDARLITLVGPGGIGKTRLAAEALRRGARARRRPVYWARLAGLEPDSTATAQDVMQSAVRSDLSSPPTRDALVRTFTSGDRSTEHAVLVLDNCEHLLGAVAAMIAELLEAAPGLTILATSREPIGWADEYILPVPPLSPRQSLELFRQRAQLIGRAIPDEREAMDVAARICRRVDHNPLFVRLAAARLRHQPPVMVLRELTGDADDKRLHWNHGARAGAEQRHRGVYDVVAWSFALCSASEQLLLERLSVFAAGYETDDESLRGGIELDAAIAVCADDALPASEIEHLLERLTEQSLLSAHLTTTTVSWYLVQSVRVFARDRLRRRDRGEADRLAARHRRYFRDKVVAGQAIWLGPHDQAWLAWARSAWNDIVLGIESGLSDPAEAVVALEIATVLLSMKVPYVKSGAGALTRLTERALEAGRASGLGPSGLADLATALLGWISLWQGRTDHIPQLLADRAVLPAEAGPRYTDIDFGLPAPVEWMWGLELMLVRGDPRAITVLTRARRKFAGQGDRIGAERGEVFVAFCAALIGDRRQALEHTARFLERSVSSGSTLSRAWAEIARAVALAKHGSAAEALTLTHGVLTRYRGERDTWTASWAVGAHIVALAQVLLARRAEGSDPAACADTATEIAYLVGGFKTRQRSMGISVDRVPLIAAELRGAGELARAVLGDRAYAAAERRTRLRPELDALWCPPATTDPALAARRPDRPAASRPVPRRPVSRWSDLSEAERDVAVFAAAGWPNSAIAGRRHSSIRTVDAQVAAIRQKLMIASRADIAAHIPDDLADRVRYESERRPSRGRRGRSPRAH</sequence>